<dbReference type="RefSeq" id="WP_127703179.1">
    <property type="nucleotide sequence ID" value="NZ_SACK01000001.1"/>
</dbReference>
<organism evidence="2 3">
    <name type="scientific">Mucilaginibacter limnophilus</name>
    <dbReference type="NCBI Taxonomy" id="1932778"/>
    <lineage>
        <taxon>Bacteria</taxon>
        <taxon>Pseudomonadati</taxon>
        <taxon>Bacteroidota</taxon>
        <taxon>Sphingobacteriia</taxon>
        <taxon>Sphingobacteriales</taxon>
        <taxon>Sphingobacteriaceae</taxon>
        <taxon>Mucilaginibacter</taxon>
    </lineage>
</organism>
<name>A0A3S2V3Z2_9SPHI</name>
<evidence type="ECO:0000313" key="3">
    <source>
        <dbReference type="Proteomes" id="UP000282759"/>
    </source>
</evidence>
<reference evidence="2 3" key="1">
    <citation type="submission" date="2019-01" db="EMBL/GenBank/DDBJ databases">
        <authorList>
            <person name="Chen W.-M."/>
        </authorList>
    </citation>
    <scope>NUCLEOTIDE SEQUENCE [LARGE SCALE GENOMIC DNA]</scope>
    <source>
        <strain evidence="2 3">YBJ-36</strain>
    </source>
</reference>
<feature type="transmembrane region" description="Helical" evidence="1">
    <location>
        <begin position="51"/>
        <end position="73"/>
    </location>
</feature>
<protein>
    <submittedName>
        <fullName evidence="2">Potassium transporter KefB</fullName>
    </submittedName>
</protein>
<accession>A0A3S2V3Z2</accession>
<keyword evidence="1" id="KW-0472">Membrane</keyword>
<evidence type="ECO:0000313" key="2">
    <source>
        <dbReference type="EMBL" id="RVU02813.1"/>
    </source>
</evidence>
<dbReference type="AlphaFoldDB" id="A0A3S2V3Z2"/>
<evidence type="ECO:0000256" key="1">
    <source>
        <dbReference type="SAM" id="Phobius"/>
    </source>
</evidence>
<gene>
    <name evidence="2" type="ORF">EOD41_02415</name>
</gene>
<feature type="transmembrane region" description="Helical" evidence="1">
    <location>
        <begin position="85"/>
        <end position="107"/>
    </location>
</feature>
<comment type="caution">
    <text evidence="2">The sequence shown here is derived from an EMBL/GenBank/DDBJ whole genome shotgun (WGS) entry which is preliminary data.</text>
</comment>
<keyword evidence="1" id="KW-0812">Transmembrane</keyword>
<keyword evidence="3" id="KW-1185">Reference proteome</keyword>
<proteinExistence type="predicted"/>
<feature type="transmembrane region" description="Helical" evidence="1">
    <location>
        <begin position="21"/>
        <end position="39"/>
    </location>
</feature>
<keyword evidence="1" id="KW-1133">Transmembrane helix</keyword>
<dbReference type="EMBL" id="SACK01000001">
    <property type="protein sequence ID" value="RVU02813.1"/>
    <property type="molecule type" value="Genomic_DNA"/>
</dbReference>
<dbReference type="OrthoDB" id="770034at2"/>
<dbReference type="Proteomes" id="UP000282759">
    <property type="component" value="Unassembled WGS sequence"/>
</dbReference>
<sequence>MTQGNNLTLRPIHTGTLRKNIFVGYGIGLVVISYFILSARTPVPTAWGTFWMIQPLVITPLAGAAGGAYYYFTRHFLYQDGWKKTTGMVLSVIGFIIAIWMGIVLGLHGTMWN</sequence>